<evidence type="ECO:0000313" key="3">
    <source>
        <dbReference type="Proteomes" id="UP000664132"/>
    </source>
</evidence>
<keyword evidence="3" id="KW-1185">Reference proteome</keyword>
<evidence type="ECO:0000259" key="1">
    <source>
        <dbReference type="Pfam" id="PF06985"/>
    </source>
</evidence>
<dbReference type="OrthoDB" id="3553147at2759"/>
<sequence>MDSNNEYTYTPLKQPDKTIRLLKILSTAPHISCQLSVVALADSPVFSALSYVWGDPNITELIAVDGGAISVTVNLASALRGVYGHWARGQHIAPGEVQWLWADALCINQQDIPEKNLQLPLMEKIYSDAHRVIAWLGSDDDEVACRAVDAGNLVWSKISQ</sequence>
<dbReference type="Proteomes" id="UP000664132">
    <property type="component" value="Unassembled WGS sequence"/>
</dbReference>
<protein>
    <recommendedName>
        <fullName evidence="1">Heterokaryon incompatibility domain-containing protein</fullName>
    </recommendedName>
</protein>
<organism evidence="2 3">
    <name type="scientific">Cadophora malorum</name>
    <dbReference type="NCBI Taxonomy" id="108018"/>
    <lineage>
        <taxon>Eukaryota</taxon>
        <taxon>Fungi</taxon>
        <taxon>Dikarya</taxon>
        <taxon>Ascomycota</taxon>
        <taxon>Pezizomycotina</taxon>
        <taxon>Leotiomycetes</taxon>
        <taxon>Helotiales</taxon>
        <taxon>Ploettnerulaceae</taxon>
        <taxon>Cadophora</taxon>
    </lineage>
</organism>
<dbReference type="InterPro" id="IPR052895">
    <property type="entry name" value="HetReg/Transcr_Mod"/>
</dbReference>
<comment type="caution">
    <text evidence="2">The sequence shown here is derived from an EMBL/GenBank/DDBJ whole genome shotgun (WGS) entry which is preliminary data.</text>
</comment>
<reference evidence="2" key="1">
    <citation type="submission" date="2021-02" db="EMBL/GenBank/DDBJ databases">
        <title>Genome sequence Cadophora malorum strain M34.</title>
        <authorList>
            <person name="Stefanovic E."/>
            <person name="Vu D."/>
            <person name="Scully C."/>
            <person name="Dijksterhuis J."/>
            <person name="Roader J."/>
            <person name="Houbraken J."/>
        </authorList>
    </citation>
    <scope>NUCLEOTIDE SEQUENCE</scope>
    <source>
        <strain evidence="2">M34</strain>
    </source>
</reference>
<dbReference type="EMBL" id="JAFJYH010000187">
    <property type="protein sequence ID" value="KAG4416392.1"/>
    <property type="molecule type" value="Genomic_DNA"/>
</dbReference>
<name>A0A8H7TB44_9HELO</name>
<dbReference type="InterPro" id="IPR010730">
    <property type="entry name" value="HET"/>
</dbReference>
<feature type="domain" description="Heterokaryon incompatibility" evidence="1">
    <location>
        <begin position="46"/>
        <end position="151"/>
    </location>
</feature>
<dbReference type="PANTHER" id="PTHR24148:SF79">
    <property type="entry name" value="HETEROKARYON INCOMPATIBILITY DOMAIN-CONTAINING PROTEIN"/>
    <property type="match status" value="1"/>
</dbReference>
<evidence type="ECO:0000313" key="2">
    <source>
        <dbReference type="EMBL" id="KAG4416392.1"/>
    </source>
</evidence>
<accession>A0A8H7TB44</accession>
<gene>
    <name evidence="2" type="ORF">IFR04_010438</name>
</gene>
<proteinExistence type="predicted"/>
<dbReference type="PANTHER" id="PTHR24148">
    <property type="entry name" value="ANKYRIN REPEAT DOMAIN-CONTAINING PROTEIN 39 HOMOLOG-RELATED"/>
    <property type="match status" value="1"/>
</dbReference>
<dbReference type="AlphaFoldDB" id="A0A8H7TB44"/>
<dbReference type="Pfam" id="PF06985">
    <property type="entry name" value="HET"/>
    <property type="match status" value="1"/>
</dbReference>